<evidence type="ECO:0000256" key="7">
    <source>
        <dbReference type="ARBA" id="ARBA00049185"/>
    </source>
</evidence>
<evidence type="ECO:0000256" key="3">
    <source>
        <dbReference type="ARBA" id="ARBA00011738"/>
    </source>
</evidence>
<keyword evidence="11" id="KW-1185">Reference proteome</keyword>
<dbReference type="RefSeq" id="WP_150062166.1">
    <property type="nucleotide sequence ID" value="NZ_JACHII010000004.1"/>
</dbReference>
<evidence type="ECO:0000256" key="5">
    <source>
        <dbReference type="ARBA" id="ARBA00022679"/>
    </source>
</evidence>
<evidence type="ECO:0000256" key="6">
    <source>
        <dbReference type="ARBA" id="ARBA00022898"/>
    </source>
</evidence>
<dbReference type="Proteomes" id="UP000324065">
    <property type="component" value="Unassembled WGS sequence"/>
</dbReference>
<evidence type="ECO:0000313" key="10">
    <source>
        <dbReference type="EMBL" id="KAA5605836.1"/>
    </source>
</evidence>
<dbReference type="GO" id="GO:0006520">
    <property type="term" value="P:amino acid metabolic process"/>
    <property type="evidence" value="ECO:0007669"/>
    <property type="project" value="InterPro"/>
</dbReference>
<dbReference type="GO" id="GO:0030170">
    <property type="term" value="F:pyridoxal phosphate binding"/>
    <property type="evidence" value="ECO:0007669"/>
    <property type="project" value="InterPro"/>
</dbReference>
<dbReference type="AlphaFoldDB" id="A0A5M6IC58"/>
<dbReference type="InterPro" id="IPR015424">
    <property type="entry name" value="PyrdxlP-dep_Trfase"/>
</dbReference>
<evidence type="ECO:0000256" key="8">
    <source>
        <dbReference type="RuleBase" id="RU000481"/>
    </source>
</evidence>
<comment type="similarity">
    <text evidence="2 8">Belongs to the class-I pyridoxal-phosphate-dependent aminotransferase family.</text>
</comment>
<dbReference type="EC" id="2.6.1.-" evidence="8"/>
<comment type="catalytic activity">
    <reaction evidence="7">
        <text>L-aspartate + 2-oxoglutarate = oxaloacetate + L-glutamate</text>
        <dbReference type="Rhea" id="RHEA:21824"/>
        <dbReference type="ChEBI" id="CHEBI:16452"/>
        <dbReference type="ChEBI" id="CHEBI:16810"/>
        <dbReference type="ChEBI" id="CHEBI:29985"/>
        <dbReference type="ChEBI" id="CHEBI:29991"/>
        <dbReference type="EC" id="2.6.1.1"/>
    </reaction>
</comment>
<protein>
    <recommendedName>
        <fullName evidence="8">Aminotransferase</fullName>
        <ecNumber evidence="8">2.6.1.-</ecNumber>
    </recommendedName>
</protein>
<name>A0A5M6IC58_9PROT</name>
<dbReference type="CDD" id="cd00609">
    <property type="entry name" value="AAT_like"/>
    <property type="match status" value="1"/>
</dbReference>
<keyword evidence="5 8" id="KW-0808">Transferase</keyword>
<evidence type="ECO:0000256" key="4">
    <source>
        <dbReference type="ARBA" id="ARBA00022576"/>
    </source>
</evidence>
<dbReference type="InterPro" id="IPR004839">
    <property type="entry name" value="Aminotransferase_I/II_large"/>
</dbReference>
<dbReference type="InterPro" id="IPR050596">
    <property type="entry name" value="AspAT/PAT-like"/>
</dbReference>
<comment type="subunit">
    <text evidence="3">Homodimer.</text>
</comment>
<comment type="caution">
    <text evidence="10">The sequence shown here is derived from an EMBL/GenBank/DDBJ whole genome shotgun (WGS) entry which is preliminary data.</text>
</comment>
<dbReference type="Gene3D" id="3.40.640.10">
    <property type="entry name" value="Type I PLP-dependent aspartate aminotransferase-like (Major domain)"/>
    <property type="match status" value="1"/>
</dbReference>
<evidence type="ECO:0000313" key="11">
    <source>
        <dbReference type="Proteomes" id="UP000324065"/>
    </source>
</evidence>
<dbReference type="InterPro" id="IPR015421">
    <property type="entry name" value="PyrdxlP-dep_Trfase_major"/>
</dbReference>
<evidence type="ECO:0000259" key="9">
    <source>
        <dbReference type="Pfam" id="PF00155"/>
    </source>
</evidence>
<sequence length="402" mass="42807">MSSILASRLSAIKPSPTIAVTTKAAELRAAGKDVIGLGAGEPDFDTPESIKAAGKAAMDRGETKYTPVAGTPALRKAIAAKLEKDNGLTYTPDQITVGCGGKQVLYNAIMATVEAGDEVIIPAPYWVSYPDITLLAGGTPVFVACPEETGFKMKAEDLEAAITPKTKWVILNSPNNPTGAAYSAAELKALTDVLMRHPHVWVMSDDMYEHLVYDDFVFATPAQVEPGLFDRTLTCNGVSKAYSMTGWRVGYAAGPVELIKAINKIQSQSSTHTSSISQAAAVEALTGPQDFIAERNAIFKQRRDLVVGLLNAIPGLSCRTPEGAFYVYPSCAGVIGKKTPDGRVLKTDGDFVTALLELQNVAAVQGEAFGLSPYFRISYATATEKLEEACTRIKALCESLTD</sequence>
<dbReference type="Pfam" id="PF00155">
    <property type="entry name" value="Aminotran_1_2"/>
    <property type="match status" value="1"/>
</dbReference>
<proteinExistence type="inferred from homology"/>
<gene>
    <name evidence="10" type="ORF">F1188_09505</name>
</gene>
<dbReference type="SUPFAM" id="SSF53383">
    <property type="entry name" value="PLP-dependent transferases"/>
    <property type="match status" value="1"/>
</dbReference>
<dbReference type="PANTHER" id="PTHR46383:SF1">
    <property type="entry name" value="ASPARTATE AMINOTRANSFERASE"/>
    <property type="match status" value="1"/>
</dbReference>
<dbReference type="InterPro" id="IPR004838">
    <property type="entry name" value="NHTrfase_class1_PyrdxlP-BS"/>
</dbReference>
<reference evidence="10 11" key="1">
    <citation type="submission" date="2019-09" db="EMBL/GenBank/DDBJ databases">
        <title>Genome sequence of Roseospira marina, one of the more divergent members of the non-sulfur purple photosynthetic bacterial family, the Rhodospirillaceae.</title>
        <authorList>
            <person name="Meyer T."/>
            <person name="Kyndt J."/>
        </authorList>
    </citation>
    <scope>NUCLEOTIDE SEQUENCE [LARGE SCALE GENOMIC DNA]</scope>
    <source>
        <strain evidence="10 11">DSM 15113</strain>
    </source>
</reference>
<dbReference type="Gene3D" id="3.90.1150.10">
    <property type="entry name" value="Aspartate Aminotransferase, domain 1"/>
    <property type="match status" value="1"/>
</dbReference>
<organism evidence="10 11">
    <name type="scientific">Roseospira marina</name>
    <dbReference type="NCBI Taxonomy" id="140057"/>
    <lineage>
        <taxon>Bacteria</taxon>
        <taxon>Pseudomonadati</taxon>
        <taxon>Pseudomonadota</taxon>
        <taxon>Alphaproteobacteria</taxon>
        <taxon>Rhodospirillales</taxon>
        <taxon>Rhodospirillaceae</taxon>
        <taxon>Roseospira</taxon>
    </lineage>
</organism>
<dbReference type="PROSITE" id="PS00105">
    <property type="entry name" value="AA_TRANSFER_CLASS_1"/>
    <property type="match status" value="1"/>
</dbReference>
<dbReference type="FunFam" id="3.40.640.10:FF:000033">
    <property type="entry name" value="Aspartate aminotransferase"/>
    <property type="match status" value="1"/>
</dbReference>
<keyword evidence="4 8" id="KW-0032">Aminotransferase</keyword>
<keyword evidence="6" id="KW-0663">Pyridoxal phosphate</keyword>
<dbReference type="PANTHER" id="PTHR46383">
    <property type="entry name" value="ASPARTATE AMINOTRANSFERASE"/>
    <property type="match status" value="1"/>
</dbReference>
<dbReference type="InterPro" id="IPR015422">
    <property type="entry name" value="PyrdxlP-dep_Trfase_small"/>
</dbReference>
<dbReference type="OrthoDB" id="9763453at2"/>
<evidence type="ECO:0000256" key="1">
    <source>
        <dbReference type="ARBA" id="ARBA00001933"/>
    </source>
</evidence>
<evidence type="ECO:0000256" key="2">
    <source>
        <dbReference type="ARBA" id="ARBA00007441"/>
    </source>
</evidence>
<dbReference type="EMBL" id="VWPJ01000007">
    <property type="protein sequence ID" value="KAA5605836.1"/>
    <property type="molecule type" value="Genomic_DNA"/>
</dbReference>
<accession>A0A5M6IC58</accession>
<feature type="domain" description="Aminotransferase class I/classII large" evidence="9">
    <location>
        <begin position="32"/>
        <end position="393"/>
    </location>
</feature>
<dbReference type="GO" id="GO:0004069">
    <property type="term" value="F:L-aspartate:2-oxoglutarate aminotransferase activity"/>
    <property type="evidence" value="ECO:0007669"/>
    <property type="project" value="UniProtKB-EC"/>
</dbReference>
<comment type="cofactor">
    <cofactor evidence="1 8">
        <name>pyridoxal 5'-phosphate</name>
        <dbReference type="ChEBI" id="CHEBI:597326"/>
    </cofactor>
</comment>